<comment type="caution">
    <text evidence="2">The sequence shown here is derived from an EMBL/GenBank/DDBJ whole genome shotgun (WGS) entry which is preliminary data.</text>
</comment>
<gene>
    <name evidence="2" type="ORF">MBEHAL_2398</name>
</gene>
<evidence type="ECO:0008006" key="4">
    <source>
        <dbReference type="Google" id="ProtNLM"/>
    </source>
</evidence>
<dbReference type="Pfam" id="PF24440">
    <property type="entry name" value="DUF7559"/>
    <property type="match status" value="1"/>
</dbReference>
<dbReference type="InterPro" id="IPR055981">
    <property type="entry name" value="DUF7559"/>
</dbReference>
<sequence>MVTSSVAGSVMGARRGRTRKNATVRTRRAGGEAPSGRDVRAGFAEARAFIDPAVERTSMPATMEVTCTADGCELDMAELHYTYDAPDDVSAADLRCPYCGSESSLEEIEL</sequence>
<dbReference type="eggNOG" id="arCOG04795">
    <property type="taxonomic scope" value="Archaea"/>
</dbReference>
<feature type="region of interest" description="Disordered" evidence="1">
    <location>
        <begin position="1"/>
        <end position="37"/>
    </location>
</feature>
<dbReference type="EMBL" id="BATA01000084">
    <property type="protein sequence ID" value="GAD53638.1"/>
    <property type="molecule type" value="Genomic_DNA"/>
</dbReference>
<feature type="compositionally biased region" description="Basic residues" evidence="1">
    <location>
        <begin position="14"/>
        <end position="28"/>
    </location>
</feature>
<evidence type="ECO:0000313" key="3">
    <source>
        <dbReference type="Proteomes" id="UP000016986"/>
    </source>
</evidence>
<dbReference type="AlphaFoldDB" id="U3AFS4"/>
<dbReference type="Proteomes" id="UP000016986">
    <property type="component" value="Unassembled WGS sequence"/>
</dbReference>
<keyword evidence="3" id="KW-1185">Reference proteome</keyword>
<proteinExistence type="predicted"/>
<reference evidence="2 3" key="1">
    <citation type="submission" date="2013-09" db="EMBL/GenBank/DDBJ databases">
        <title>Whole genome sequencing of Halarchaeum acidiphilum strain MH1-52-1.</title>
        <authorList>
            <person name="Shimane Y."/>
            <person name="Minegishi H."/>
            <person name="Nishi S."/>
            <person name="Echigo A."/>
            <person name="Shuto A."/>
            <person name="Konishi M."/>
            <person name="Ito T."/>
            <person name="Ohkuma M."/>
            <person name="Ohta Y."/>
            <person name="Nagano Y."/>
            <person name="Tsubouchi T."/>
            <person name="Mori K."/>
            <person name="Usui K."/>
            <person name="Kamekura M."/>
            <person name="Usami R."/>
            <person name="Takaki Y."/>
            <person name="Hatada Y."/>
        </authorList>
    </citation>
    <scope>NUCLEOTIDE SEQUENCE [LARGE SCALE GENOMIC DNA]</scope>
    <source>
        <strain evidence="2 3">JCM 16109</strain>
    </source>
</reference>
<accession>U3AFS4</accession>
<organism evidence="2 3">
    <name type="scientific">Halarchaeum acidiphilum MH1-52-1</name>
    <dbReference type="NCBI Taxonomy" id="1261545"/>
    <lineage>
        <taxon>Archaea</taxon>
        <taxon>Methanobacteriati</taxon>
        <taxon>Methanobacteriota</taxon>
        <taxon>Stenosarchaea group</taxon>
        <taxon>Halobacteria</taxon>
        <taxon>Halobacteriales</taxon>
        <taxon>Halobacteriaceae</taxon>
    </lineage>
</organism>
<protein>
    <recommendedName>
        <fullName evidence="4">Small CPxCG-related zinc finger protein</fullName>
    </recommendedName>
</protein>
<evidence type="ECO:0000256" key="1">
    <source>
        <dbReference type="SAM" id="MobiDB-lite"/>
    </source>
</evidence>
<evidence type="ECO:0000313" key="2">
    <source>
        <dbReference type="EMBL" id="GAD53638.1"/>
    </source>
</evidence>
<name>U3AFS4_9EURY</name>